<protein>
    <recommendedName>
        <fullName evidence="6">Aspartate aminotransferase family protein</fullName>
    </recommendedName>
</protein>
<dbReference type="GO" id="GO:0030170">
    <property type="term" value="F:pyridoxal phosphate binding"/>
    <property type="evidence" value="ECO:0007669"/>
    <property type="project" value="InterPro"/>
</dbReference>
<dbReference type="Gene3D" id="3.40.640.10">
    <property type="entry name" value="Type I PLP-dependent aspartate aminotransferase-like (Major domain)"/>
    <property type="match status" value="1"/>
</dbReference>
<dbReference type="InterPro" id="IPR049704">
    <property type="entry name" value="Aminotrans_3_PPA_site"/>
</dbReference>
<dbReference type="Pfam" id="PF00202">
    <property type="entry name" value="Aminotran_3"/>
    <property type="match status" value="1"/>
</dbReference>
<dbReference type="CDD" id="cd00610">
    <property type="entry name" value="OAT_like"/>
    <property type="match status" value="1"/>
</dbReference>
<name>A0A382N2X6_9ZZZZ</name>
<evidence type="ECO:0000256" key="4">
    <source>
        <dbReference type="ARBA" id="ARBA00022898"/>
    </source>
</evidence>
<gene>
    <name evidence="5" type="ORF">METZ01_LOCUS307782</name>
</gene>
<evidence type="ECO:0000256" key="2">
    <source>
        <dbReference type="ARBA" id="ARBA00022576"/>
    </source>
</evidence>
<feature type="non-terminal residue" evidence="5">
    <location>
        <position position="1"/>
    </location>
</feature>
<comment type="similarity">
    <text evidence="1">Belongs to the class-III pyridoxal-phosphate-dependent aminotransferase family.</text>
</comment>
<keyword evidence="4" id="KW-0663">Pyridoxal phosphate</keyword>
<dbReference type="InterPro" id="IPR005814">
    <property type="entry name" value="Aminotrans_3"/>
</dbReference>
<dbReference type="InterPro" id="IPR015424">
    <property type="entry name" value="PyrdxlP-dep_Trfase"/>
</dbReference>
<dbReference type="InterPro" id="IPR015422">
    <property type="entry name" value="PyrdxlP-dep_Trfase_small"/>
</dbReference>
<dbReference type="FunFam" id="3.40.640.10:FF:000014">
    <property type="entry name" value="Adenosylmethionine-8-amino-7-oxononanoate aminotransferase, probable"/>
    <property type="match status" value="1"/>
</dbReference>
<dbReference type="GO" id="GO:0008483">
    <property type="term" value="F:transaminase activity"/>
    <property type="evidence" value="ECO:0007669"/>
    <property type="project" value="UniProtKB-KW"/>
</dbReference>
<dbReference type="InterPro" id="IPR015421">
    <property type="entry name" value="PyrdxlP-dep_Trfase_major"/>
</dbReference>
<dbReference type="AlphaFoldDB" id="A0A382N2X6"/>
<keyword evidence="2" id="KW-0032">Aminotransferase</keyword>
<evidence type="ECO:0000256" key="3">
    <source>
        <dbReference type="ARBA" id="ARBA00022679"/>
    </source>
</evidence>
<dbReference type="Gene3D" id="3.90.1150.10">
    <property type="entry name" value="Aspartate Aminotransferase, domain 1"/>
    <property type="match status" value="1"/>
</dbReference>
<reference evidence="5" key="1">
    <citation type="submission" date="2018-05" db="EMBL/GenBank/DDBJ databases">
        <authorList>
            <person name="Lanie J.A."/>
            <person name="Ng W.-L."/>
            <person name="Kazmierczak K.M."/>
            <person name="Andrzejewski T.M."/>
            <person name="Davidsen T.M."/>
            <person name="Wayne K.J."/>
            <person name="Tettelin H."/>
            <person name="Glass J.I."/>
            <person name="Rusch D."/>
            <person name="Podicherti R."/>
            <person name="Tsui H.-C.T."/>
            <person name="Winkler M.E."/>
        </authorList>
    </citation>
    <scope>NUCLEOTIDE SEQUENCE</scope>
</reference>
<dbReference type="PANTHER" id="PTHR43094:SF1">
    <property type="entry name" value="AMINOTRANSFERASE CLASS-III"/>
    <property type="match status" value="1"/>
</dbReference>
<evidence type="ECO:0000313" key="5">
    <source>
        <dbReference type="EMBL" id="SVC54928.1"/>
    </source>
</evidence>
<dbReference type="SUPFAM" id="SSF53383">
    <property type="entry name" value="PLP-dependent transferases"/>
    <property type="match status" value="1"/>
</dbReference>
<sequence length="375" mass="40954">VSIGHGIPEIAAAMQAQASKVSFTYSRFIAQPQIDLAARIASMTPDDLNRVFFVSGGSEATESAMKIARKFHLETGNPGKHKVVSRWQSWHGNTVGALSMSGRVPWRQDYEPYLLDFPHIRPCYPYRCAYCRDAGDCTLACAEDLERVIQQEGVDSIAAFIAEPILGTSCAGLTPPPDYFRTIREICDRYNVLMIVDEVVTGFGRTGTPFGVDHFGVVPDIMATGKGLSSGYTPIAATVVSDRIYDAIYEKQTHYVHGHTYGGNPLSCAVALAVQDYIVEHDLITNCRRMGDLMLDQLQPLLECPIVGAVRGKGLLTGVEFVKDKDTREPFPVDERVTASVVDRVFERDVLIMPGAPGLVDGVAGDHIALSPPFT</sequence>
<organism evidence="5">
    <name type="scientific">marine metagenome</name>
    <dbReference type="NCBI Taxonomy" id="408172"/>
    <lineage>
        <taxon>unclassified sequences</taxon>
        <taxon>metagenomes</taxon>
        <taxon>ecological metagenomes</taxon>
    </lineage>
</organism>
<proteinExistence type="inferred from homology"/>
<dbReference type="EMBL" id="UINC01097320">
    <property type="protein sequence ID" value="SVC54928.1"/>
    <property type="molecule type" value="Genomic_DNA"/>
</dbReference>
<keyword evidence="3" id="KW-0808">Transferase</keyword>
<dbReference type="PROSITE" id="PS00600">
    <property type="entry name" value="AA_TRANSFER_CLASS_3"/>
    <property type="match status" value="1"/>
</dbReference>
<accession>A0A382N2X6</accession>
<dbReference type="PANTHER" id="PTHR43094">
    <property type="entry name" value="AMINOTRANSFERASE"/>
    <property type="match status" value="1"/>
</dbReference>
<evidence type="ECO:0000256" key="1">
    <source>
        <dbReference type="ARBA" id="ARBA00008954"/>
    </source>
</evidence>
<evidence type="ECO:0008006" key="6">
    <source>
        <dbReference type="Google" id="ProtNLM"/>
    </source>
</evidence>
<feature type="non-terminal residue" evidence="5">
    <location>
        <position position="375"/>
    </location>
</feature>